<evidence type="ECO:0000313" key="2">
    <source>
        <dbReference type="Proteomes" id="UP000078492"/>
    </source>
</evidence>
<name>A0A151JSL8_9HYME</name>
<proteinExistence type="predicted"/>
<sequence length="55" mass="5968">MSAVFVARQMSGVDVRLIPVTPGDFIPIGSPCSKLYGTIKTVTYNILLLETDLLL</sequence>
<keyword evidence="2" id="KW-1185">Reference proteome</keyword>
<dbReference type="Proteomes" id="UP000078492">
    <property type="component" value="Unassembled WGS sequence"/>
</dbReference>
<reference evidence="1 2" key="1">
    <citation type="submission" date="2015-09" db="EMBL/GenBank/DDBJ databases">
        <title>Trachymyrmex cornetzi WGS genome.</title>
        <authorList>
            <person name="Nygaard S."/>
            <person name="Hu H."/>
            <person name="Boomsma J."/>
            <person name="Zhang G."/>
        </authorList>
    </citation>
    <scope>NUCLEOTIDE SEQUENCE [LARGE SCALE GENOMIC DNA]</scope>
    <source>
        <strain evidence="1">Tcor2-1</strain>
        <tissue evidence="1">Whole body</tissue>
    </source>
</reference>
<dbReference type="AlphaFoldDB" id="A0A151JSL8"/>
<protein>
    <submittedName>
        <fullName evidence="1">Uncharacterized protein</fullName>
    </submittedName>
</protein>
<accession>A0A151JSL8</accession>
<dbReference type="EMBL" id="KQ978560">
    <property type="protein sequence ID" value="KYN30141.1"/>
    <property type="molecule type" value="Genomic_DNA"/>
</dbReference>
<evidence type="ECO:0000313" key="1">
    <source>
        <dbReference type="EMBL" id="KYN30141.1"/>
    </source>
</evidence>
<gene>
    <name evidence="1" type="ORF">ALC57_00404</name>
</gene>
<organism evidence="1 2">
    <name type="scientific">Trachymyrmex cornetzi</name>
    <dbReference type="NCBI Taxonomy" id="471704"/>
    <lineage>
        <taxon>Eukaryota</taxon>
        <taxon>Metazoa</taxon>
        <taxon>Ecdysozoa</taxon>
        <taxon>Arthropoda</taxon>
        <taxon>Hexapoda</taxon>
        <taxon>Insecta</taxon>
        <taxon>Pterygota</taxon>
        <taxon>Neoptera</taxon>
        <taxon>Endopterygota</taxon>
        <taxon>Hymenoptera</taxon>
        <taxon>Apocrita</taxon>
        <taxon>Aculeata</taxon>
        <taxon>Formicoidea</taxon>
        <taxon>Formicidae</taxon>
        <taxon>Myrmicinae</taxon>
        <taxon>Trachymyrmex</taxon>
    </lineage>
</organism>